<evidence type="ECO:0000313" key="1">
    <source>
        <dbReference type="EMBL" id="QBP33328.1"/>
    </source>
</evidence>
<dbReference type="EMBL" id="MK524501">
    <property type="protein sequence ID" value="QBP33328.1"/>
    <property type="molecule type" value="Genomic_DNA"/>
</dbReference>
<protein>
    <submittedName>
        <fullName evidence="1">Uncharacterized protein</fullName>
    </submittedName>
</protein>
<accession>A0A482JHA3</accession>
<sequence>MTTYTMDIDRRADEIGEQAWLEALEESECDSALEFYDGIVNFFKTVKLEGKPYFEAEVLYCGVTGRVTDFRAQVIGHYNDTKGRFTMMLANGDKIVCVKPQPGVL</sequence>
<gene>
    <name evidence="1" type="primary">113</name>
    <name evidence="1" type="ORF">SEA_BRUTONGASTER_113</name>
</gene>
<dbReference type="KEGG" id="vg:55012069"/>
<reference evidence="1 2" key="1">
    <citation type="submission" date="2019-02" db="EMBL/GenBank/DDBJ databases">
        <authorList>
            <person name="Rowley M."/>
            <person name="Stucki C."/>
            <person name="Ghiringhelli B."/>
            <person name="Naegele L."/>
            <person name="Emmons C.B."/>
            <person name="Slowan-Pomeroy T."/>
            <person name="Briggs L.A."/>
            <person name="Garlena R.A."/>
            <person name="Russell D.A."/>
            <person name="Pope W.H."/>
            <person name="Molloy S.D."/>
            <person name="Jacobs-Sera D."/>
            <person name="Hatfull G.F."/>
        </authorList>
    </citation>
    <scope>NUCLEOTIDE SEQUENCE [LARGE SCALE GENOMIC DNA]</scope>
</reference>
<keyword evidence="2" id="KW-1185">Reference proteome</keyword>
<organism evidence="1 2">
    <name type="scientific">Gordonia phage BrutonGaster</name>
    <dbReference type="NCBI Taxonomy" id="2530116"/>
    <lineage>
        <taxon>Viruses</taxon>
        <taxon>Duplodnaviria</taxon>
        <taxon>Heunggongvirae</taxon>
        <taxon>Uroviricota</taxon>
        <taxon>Caudoviricetes</taxon>
        <taxon>Oneupvirus</taxon>
        <taxon>Oneupvirus brutongaster</taxon>
    </lineage>
</organism>
<dbReference type="Proteomes" id="UP000295568">
    <property type="component" value="Segment"/>
</dbReference>
<evidence type="ECO:0000313" key="2">
    <source>
        <dbReference type="Proteomes" id="UP000295568"/>
    </source>
</evidence>
<dbReference type="RefSeq" id="YP_009820627.1">
    <property type="nucleotide sequence ID" value="NC_048169.1"/>
</dbReference>
<dbReference type="GeneID" id="55012069"/>
<name>A0A482JHA3_9CAUD</name>
<proteinExistence type="predicted"/>